<proteinExistence type="predicted"/>
<evidence type="ECO:0000256" key="3">
    <source>
        <dbReference type="ARBA" id="ARBA00022597"/>
    </source>
</evidence>
<dbReference type="InterPro" id="IPR003501">
    <property type="entry name" value="PTS_EIIB_2/3"/>
</dbReference>
<dbReference type="GO" id="GO:0009401">
    <property type="term" value="P:phosphoenolpyruvate-dependent sugar phosphotransferase system"/>
    <property type="evidence" value="ECO:0007669"/>
    <property type="project" value="UniProtKB-KW"/>
</dbReference>
<protein>
    <submittedName>
        <fullName evidence="9">PTS sugar transporter subunit IIB</fullName>
    </submittedName>
</protein>
<sequence>MIKIMLCCGAGMSSSLLVTKMQQAASDMNEDVEIWANPISEVVEHPEVDVILLGPQIQYAQKSTQKIVGKDIPVINIDFRSYGRMDGASVLKAALKAYRTIHE</sequence>
<dbReference type="InterPro" id="IPR013012">
    <property type="entry name" value="PTS_EIIB_3"/>
</dbReference>
<keyword evidence="10" id="KW-1185">Reference proteome</keyword>
<dbReference type="GO" id="GO:0016301">
    <property type="term" value="F:kinase activity"/>
    <property type="evidence" value="ECO:0007669"/>
    <property type="project" value="UniProtKB-KW"/>
</dbReference>
<dbReference type="PANTHER" id="PTHR34581">
    <property type="entry name" value="PTS SYSTEM N,N'-DIACETYLCHITOBIOSE-SPECIFIC EIIB COMPONENT"/>
    <property type="match status" value="1"/>
</dbReference>
<keyword evidence="5" id="KW-0598">Phosphotransferase system</keyword>
<evidence type="ECO:0000256" key="4">
    <source>
        <dbReference type="ARBA" id="ARBA00022679"/>
    </source>
</evidence>
<reference evidence="9 10" key="1">
    <citation type="submission" date="2018-11" db="EMBL/GenBank/DDBJ databases">
        <title>Novel Erysipelotrichaceae bacterium isolated from small intestine of a swine.</title>
        <authorList>
            <person name="Kim J.S."/>
            <person name="Choe H."/>
            <person name="Lee Y.R."/>
            <person name="Kim K.M."/>
            <person name="Park D.S."/>
        </authorList>
    </citation>
    <scope>NUCLEOTIDE SEQUENCE [LARGE SCALE GENOMIC DNA]</scope>
    <source>
        <strain evidence="9 10">SG0102</strain>
    </source>
</reference>
<evidence type="ECO:0000256" key="5">
    <source>
        <dbReference type="ARBA" id="ARBA00022683"/>
    </source>
</evidence>
<dbReference type="InterPro" id="IPR036095">
    <property type="entry name" value="PTS_EIIB-like_sf"/>
</dbReference>
<dbReference type="EMBL" id="AP019309">
    <property type="protein sequence ID" value="BBH27411.1"/>
    <property type="molecule type" value="Genomic_DNA"/>
</dbReference>
<dbReference type="CDD" id="cd05564">
    <property type="entry name" value="PTS_IIB_chitobiose_lichenan"/>
    <property type="match status" value="1"/>
</dbReference>
<dbReference type="RefSeq" id="WP_125120136.1">
    <property type="nucleotide sequence ID" value="NZ_AP019309.1"/>
</dbReference>
<dbReference type="Proteomes" id="UP000268059">
    <property type="component" value="Chromosome"/>
</dbReference>
<dbReference type="KEGG" id="ebm:SG0102_23450"/>
<dbReference type="GO" id="GO:0008982">
    <property type="term" value="F:protein-N(PI)-phosphohistidine-sugar phosphotransferase activity"/>
    <property type="evidence" value="ECO:0007669"/>
    <property type="project" value="InterPro"/>
</dbReference>
<evidence type="ECO:0000313" key="10">
    <source>
        <dbReference type="Proteomes" id="UP000268059"/>
    </source>
</evidence>
<evidence type="ECO:0000256" key="1">
    <source>
        <dbReference type="ARBA" id="ARBA00022448"/>
    </source>
</evidence>
<dbReference type="InterPro" id="IPR051819">
    <property type="entry name" value="PTS_sugar-specific_EIIB"/>
</dbReference>
<dbReference type="PROSITE" id="PS51100">
    <property type="entry name" value="PTS_EIIB_TYPE_3"/>
    <property type="match status" value="1"/>
</dbReference>
<dbReference type="SUPFAM" id="SSF52794">
    <property type="entry name" value="PTS system IIB component-like"/>
    <property type="match status" value="1"/>
</dbReference>
<dbReference type="OrthoDB" id="2186177at2"/>
<feature type="domain" description="PTS EIIB type-3" evidence="8">
    <location>
        <begin position="1"/>
        <end position="103"/>
    </location>
</feature>
<organism evidence="9 10">
    <name type="scientific">Intestinibaculum porci</name>
    <dbReference type="NCBI Taxonomy" id="2487118"/>
    <lineage>
        <taxon>Bacteria</taxon>
        <taxon>Bacillati</taxon>
        <taxon>Bacillota</taxon>
        <taxon>Erysipelotrichia</taxon>
        <taxon>Erysipelotrichales</taxon>
        <taxon>Erysipelotrichaceae</taxon>
        <taxon>Intestinibaculum</taxon>
    </lineage>
</organism>
<keyword evidence="6" id="KW-0418">Kinase</keyword>
<keyword evidence="3 9" id="KW-0762">Sugar transport</keyword>
<dbReference type="Gene3D" id="3.40.50.2300">
    <property type="match status" value="1"/>
</dbReference>
<evidence type="ECO:0000256" key="2">
    <source>
        <dbReference type="ARBA" id="ARBA00022553"/>
    </source>
</evidence>
<evidence type="ECO:0000256" key="7">
    <source>
        <dbReference type="PROSITE-ProRule" id="PRU00423"/>
    </source>
</evidence>
<dbReference type="InParanoid" id="A0A3G9JN21"/>
<dbReference type="PANTHER" id="PTHR34581:SF2">
    <property type="entry name" value="PTS SYSTEM N,N'-DIACETYLCHITOBIOSE-SPECIFIC EIIB COMPONENT"/>
    <property type="match status" value="1"/>
</dbReference>
<accession>A0A3G9JN21</accession>
<keyword evidence="2" id="KW-0597">Phosphoprotein</keyword>
<dbReference type="Pfam" id="PF02302">
    <property type="entry name" value="PTS_IIB"/>
    <property type="match status" value="1"/>
</dbReference>
<evidence type="ECO:0000259" key="8">
    <source>
        <dbReference type="PROSITE" id="PS51100"/>
    </source>
</evidence>
<feature type="modified residue" description="Phosphocysteine; by EIIA" evidence="7">
    <location>
        <position position="8"/>
    </location>
</feature>
<evidence type="ECO:0000256" key="6">
    <source>
        <dbReference type="ARBA" id="ARBA00022777"/>
    </source>
</evidence>
<dbReference type="AlphaFoldDB" id="A0A3G9JN21"/>
<gene>
    <name evidence="9" type="ORF">SG0102_23450</name>
</gene>
<name>A0A3G9JN21_9FIRM</name>
<keyword evidence="4" id="KW-0808">Transferase</keyword>
<evidence type="ECO:0000313" key="9">
    <source>
        <dbReference type="EMBL" id="BBH27411.1"/>
    </source>
</evidence>
<keyword evidence="1" id="KW-0813">Transport</keyword>